<evidence type="ECO:0000256" key="3">
    <source>
        <dbReference type="SAM" id="MobiDB-lite"/>
    </source>
</evidence>
<dbReference type="SUPFAM" id="SSF47095">
    <property type="entry name" value="HMG-box"/>
    <property type="match status" value="1"/>
</dbReference>
<sequence>MPKAAAKKTESKAKGKAKKDPNAPKRPAGAYIFFCSAKRPEVKKKNPDLSAPDTLRELGALWSKATEEDKKPFYAQAVKDKERFQKEDAAYKKKKSSKAEEEEEEEEDDE</sequence>
<dbReference type="PRINTS" id="PR00886">
    <property type="entry name" value="HIGHMOBLTY12"/>
</dbReference>
<name>A0AAW1P079_9CHLO</name>
<comment type="caution">
    <text evidence="5">The sequence shown here is derived from an EMBL/GenBank/DDBJ whole genome shotgun (WGS) entry which is preliminary data.</text>
</comment>
<dbReference type="EMBL" id="JALJOQ010000062">
    <property type="protein sequence ID" value="KAK9803100.1"/>
    <property type="molecule type" value="Genomic_DNA"/>
</dbReference>
<accession>A0AAW1P079</accession>
<keyword evidence="2" id="KW-0539">Nucleus</keyword>
<evidence type="ECO:0000313" key="6">
    <source>
        <dbReference type="Proteomes" id="UP001465755"/>
    </source>
</evidence>
<dbReference type="GO" id="GO:0003677">
    <property type="term" value="F:DNA binding"/>
    <property type="evidence" value="ECO:0007669"/>
    <property type="project" value="UniProtKB-UniRule"/>
</dbReference>
<dbReference type="PROSITE" id="PS50118">
    <property type="entry name" value="HMG_BOX_2"/>
    <property type="match status" value="1"/>
</dbReference>
<keyword evidence="1 2" id="KW-0238">DNA-binding</keyword>
<keyword evidence="6" id="KW-1185">Reference proteome</keyword>
<feature type="region of interest" description="Disordered" evidence="3">
    <location>
        <begin position="84"/>
        <end position="110"/>
    </location>
</feature>
<gene>
    <name evidence="5" type="ORF">WJX73_002276</name>
</gene>
<feature type="compositionally biased region" description="Basic and acidic residues" evidence="3">
    <location>
        <begin position="7"/>
        <end position="23"/>
    </location>
</feature>
<feature type="compositionally biased region" description="Acidic residues" evidence="3">
    <location>
        <begin position="100"/>
        <end position="110"/>
    </location>
</feature>
<dbReference type="Proteomes" id="UP001465755">
    <property type="component" value="Unassembled WGS sequence"/>
</dbReference>
<dbReference type="Pfam" id="PF00505">
    <property type="entry name" value="HMG_box"/>
    <property type="match status" value="1"/>
</dbReference>
<dbReference type="InterPro" id="IPR036910">
    <property type="entry name" value="HMG_box_dom_sf"/>
</dbReference>
<evidence type="ECO:0000259" key="4">
    <source>
        <dbReference type="PROSITE" id="PS50118"/>
    </source>
</evidence>
<protein>
    <recommendedName>
        <fullName evidence="4">HMG box domain-containing protein</fullName>
    </recommendedName>
</protein>
<feature type="DNA-binding region" description="HMG box" evidence="2">
    <location>
        <begin position="24"/>
        <end position="92"/>
    </location>
</feature>
<feature type="region of interest" description="Disordered" evidence="3">
    <location>
        <begin position="1"/>
        <end position="27"/>
    </location>
</feature>
<organism evidence="5 6">
    <name type="scientific">Symbiochloris irregularis</name>
    <dbReference type="NCBI Taxonomy" id="706552"/>
    <lineage>
        <taxon>Eukaryota</taxon>
        <taxon>Viridiplantae</taxon>
        <taxon>Chlorophyta</taxon>
        <taxon>core chlorophytes</taxon>
        <taxon>Trebouxiophyceae</taxon>
        <taxon>Trebouxiales</taxon>
        <taxon>Trebouxiaceae</taxon>
        <taxon>Symbiochloris</taxon>
    </lineage>
</organism>
<dbReference type="AlphaFoldDB" id="A0AAW1P079"/>
<dbReference type="GO" id="GO:0005634">
    <property type="term" value="C:nucleus"/>
    <property type="evidence" value="ECO:0007669"/>
    <property type="project" value="UniProtKB-UniRule"/>
</dbReference>
<feature type="domain" description="HMG box" evidence="4">
    <location>
        <begin position="24"/>
        <end position="92"/>
    </location>
</feature>
<dbReference type="PANTHER" id="PTHR48112">
    <property type="entry name" value="HIGH MOBILITY GROUP PROTEIN DSP1"/>
    <property type="match status" value="1"/>
</dbReference>
<dbReference type="Gene3D" id="1.10.30.10">
    <property type="entry name" value="High mobility group box domain"/>
    <property type="match status" value="1"/>
</dbReference>
<dbReference type="SMART" id="SM00398">
    <property type="entry name" value="HMG"/>
    <property type="match status" value="1"/>
</dbReference>
<evidence type="ECO:0000256" key="2">
    <source>
        <dbReference type="PROSITE-ProRule" id="PRU00267"/>
    </source>
</evidence>
<reference evidence="5 6" key="1">
    <citation type="journal article" date="2024" name="Nat. Commun.">
        <title>Phylogenomics reveals the evolutionary origins of lichenization in chlorophyte algae.</title>
        <authorList>
            <person name="Puginier C."/>
            <person name="Libourel C."/>
            <person name="Otte J."/>
            <person name="Skaloud P."/>
            <person name="Haon M."/>
            <person name="Grisel S."/>
            <person name="Petersen M."/>
            <person name="Berrin J.G."/>
            <person name="Delaux P.M."/>
            <person name="Dal Grande F."/>
            <person name="Keller J."/>
        </authorList>
    </citation>
    <scope>NUCLEOTIDE SEQUENCE [LARGE SCALE GENOMIC DNA]</scope>
    <source>
        <strain evidence="5 6">SAG 2036</strain>
    </source>
</reference>
<evidence type="ECO:0000313" key="5">
    <source>
        <dbReference type="EMBL" id="KAK9803100.1"/>
    </source>
</evidence>
<proteinExistence type="predicted"/>
<evidence type="ECO:0000256" key="1">
    <source>
        <dbReference type="ARBA" id="ARBA00023125"/>
    </source>
</evidence>
<dbReference type="InterPro" id="IPR050342">
    <property type="entry name" value="HMGB"/>
</dbReference>
<dbReference type="InterPro" id="IPR009071">
    <property type="entry name" value="HMG_box_dom"/>
</dbReference>